<dbReference type="Proteomes" id="UP001156601">
    <property type="component" value="Unassembled WGS sequence"/>
</dbReference>
<keyword evidence="4 5" id="KW-0472">Membrane</keyword>
<dbReference type="GO" id="GO:0016020">
    <property type="term" value="C:membrane"/>
    <property type="evidence" value="ECO:0007669"/>
    <property type="project" value="UniProtKB-SubCell"/>
</dbReference>
<dbReference type="AlphaFoldDB" id="A0AA37WFZ6"/>
<evidence type="ECO:0000256" key="1">
    <source>
        <dbReference type="ARBA" id="ARBA00004141"/>
    </source>
</evidence>
<dbReference type="PANTHER" id="PTHR36926:SF1">
    <property type="entry name" value="COLICIN V PRODUCTION PROTEIN"/>
    <property type="match status" value="1"/>
</dbReference>
<keyword evidence="3 5" id="KW-1133">Transmembrane helix</keyword>
<sequence>MNWFDFTILGVIAFSAIISIVRGFVKEAISLVVWISAFFVARQFHPVLAEFLTQFSDPLLRNGVASAILFIGTLIAGALINYIISQLIKVTGLSGTDRALGAVFGALRGVLIVSATLFFLDTFTSSAEAEWWKSSLLIPEFGFIIEWFFEFVKQGSSFISPQQ</sequence>
<gene>
    <name evidence="6" type="primary">cvpA</name>
    <name evidence="6" type="ORF">GCM10007852_03590</name>
</gene>
<dbReference type="PANTHER" id="PTHR36926">
    <property type="entry name" value="COLICIN V PRODUCTION PROTEIN"/>
    <property type="match status" value="1"/>
</dbReference>
<reference evidence="6" key="2">
    <citation type="submission" date="2023-01" db="EMBL/GenBank/DDBJ databases">
        <title>Draft genome sequence of Agaribacter marinus strain NBRC 110023.</title>
        <authorList>
            <person name="Sun Q."/>
            <person name="Mori K."/>
        </authorList>
    </citation>
    <scope>NUCLEOTIDE SEQUENCE</scope>
    <source>
        <strain evidence="6">NBRC 110023</strain>
    </source>
</reference>
<dbReference type="InterPro" id="IPR003825">
    <property type="entry name" value="Colicin-V_CvpA"/>
</dbReference>
<evidence type="ECO:0000256" key="3">
    <source>
        <dbReference type="ARBA" id="ARBA00022989"/>
    </source>
</evidence>
<protein>
    <submittedName>
        <fullName evidence="6">Bacteriocin production protein</fullName>
    </submittedName>
</protein>
<feature type="transmembrane region" description="Helical" evidence="5">
    <location>
        <begin position="6"/>
        <end position="25"/>
    </location>
</feature>
<keyword evidence="2 5" id="KW-0812">Transmembrane</keyword>
<feature type="transmembrane region" description="Helical" evidence="5">
    <location>
        <begin position="32"/>
        <end position="52"/>
    </location>
</feature>
<evidence type="ECO:0000256" key="2">
    <source>
        <dbReference type="ARBA" id="ARBA00022692"/>
    </source>
</evidence>
<dbReference type="Pfam" id="PF02674">
    <property type="entry name" value="Colicin_V"/>
    <property type="match status" value="1"/>
</dbReference>
<feature type="transmembrane region" description="Helical" evidence="5">
    <location>
        <begin position="100"/>
        <end position="119"/>
    </location>
</feature>
<dbReference type="InterPro" id="IPR052719">
    <property type="entry name" value="CvpA-like"/>
</dbReference>
<dbReference type="EMBL" id="BSOT01000005">
    <property type="protein sequence ID" value="GLR69451.1"/>
    <property type="molecule type" value="Genomic_DNA"/>
</dbReference>
<feature type="transmembrane region" description="Helical" evidence="5">
    <location>
        <begin position="64"/>
        <end position="88"/>
    </location>
</feature>
<accession>A0AA37WFZ6</accession>
<comment type="caution">
    <text evidence="6">The sequence shown here is derived from an EMBL/GenBank/DDBJ whole genome shotgun (WGS) entry which is preliminary data.</text>
</comment>
<dbReference type="GO" id="GO:0009403">
    <property type="term" value="P:toxin biosynthetic process"/>
    <property type="evidence" value="ECO:0007669"/>
    <property type="project" value="InterPro"/>
</dbReference>
<evidence type="ECO:0000313" key="7">
    <source>
        <dbReference type="Proteomes" id="UP001156601"/>
    </source>
</evidence>
<evidence type="ECO:0000313" key="6">
    <source>
        <dbReference type="EMBL" id="GLR69451.1"/>
    </source>
</evidence>
<comment type="subcellular location">
    <subcellularLocation>
        <location evidence="1">Membrane</location>
        <topology evidence="1">Multi-pass membrane protein</topology>
    </subcellularLocation>
</comment>
<name>A0AA37WFZ6_9ALTE</name>
<dbReference type="RefSeq" id="WP_284215784.1">
    <property type="nucleotide sequence ID" value="NZ_BSOT01000005.1"/>
</dbReference>
<proteinExistence type="predicted"/>
<organism evidence="6 7">
    <name type="scientific">Agaribacter marinus</name>
    <dbReference type="NCBI Taxonomy" id="1431249"/>
    <lineage>
        <taxon>Bacteria</taxon>
        <taxon>Pseudomonadati</taxon>
        <taxon>Pseudomonadota</taxon>
        <taxon>Gammaproteobacteria</taxon>
        <taxon>Alteromonadales</taxon>
        <taxon>Alteromonadaceae</taxon>
        <taxon>Agaribacter</taxon>
    </lineage>
</organism>
<evidence type="ECO:0000256" key="4">
    <source>
        <dbReference type="ARBA" id="ARBA00023136"/>
    </source>
</evidence>
<reference evidence="6" key="1">
    <citation type="journal article" date="2014" name="Int. J. Syst. Evol. Microbiol.">
        <title>Complete genome sequence of Corynebacterium casei LMG S-19264T (=DSM 44701T), isolated from a smear-ripened cheese.</title>
        <authorList>
            <consortium name="US DOE Joint Genome Institute (JGI-PGF)"/>
            <person name="Walter F."/>
            <person name="Albersmeier A."/>
            <person name="Kalinowski J."/>
            <person name="Ruckert C."/>
        </authorList>
    </citation>
    <scope>NUCLEOTIDE SEQUENCE</scope>
    <source>
        <strain evidence="6">NBRC 110023</strain>
    </source>
</reference>
<keyword evidence="7" id="KW-1185">Reference proteome</keyword>
<evidence type="ECO:0000256" key="5">
    <source>
        <dbReference type="SAM" id="Phobius"/>
    </source>
</evidence>